<evidence type="ECO:0000313" key="3">
    <source>
        <dbReference type="Proteomes" id="UP001595075"/>
    </source>
</evidence>
<dbReference type="Pfam" id="PF06985">
    <property type="entry name" value="HET"/>
    <property type="match status" value="1"/>
</dbReference>
<dbReference type="PANTHER" id="PTHR33112">
    <property type="entry name" value="DOMAIN PROTEIN, PUTATIVE-RELATED"/>
    <property type="match status" value="1"/>
</dbReference>
<feature type="domain" description="Heterokaryon incompatibility" evidence="1">
    <location>
        <begin position="216"/>
        <end position="394"/>
    </location>
</feature>
<dbReference type="EMBL" id="JAZHXI010000021">
    <property type="protein sequence ID" value="KAL2060735.1"/>
    <property type="molecule type" value="Genomic_DNA"/>
</dbReference>
<gene>
    <name evidence="2" type="ORF">VTL71DRAFT_9376</name>
</gene>
<keyword evidence="3" id="KW-1185">Reference proteome</keyword>
<dbReference type="InterPro" id="IPR010730">
    <property type="entry name" value="HET"/>
</dbReference>
<sequence length="760" mass="84797">MQQFIACSKDAFAFGEQDELVLRNYDYLLPEDCLSLWRIRCGITDPKYGYRYKLLWDSIVYFLPGAEVLEEPDKYFADRYGKDLLVALVVIPNGPLFVDVRRFRDVRGVDGTELTPPSGNLHIQLYREAGSVPGGNPEPFLWSAIGTAAEIPADVSTSDLALASVWLKDCISGFGKHEVCRTNTEPPLLPTRVVDIGSSDAETRLHISNAGERCHYVALSHCWGGLVPIMTTNATIHDFVRKLPSEIPKTFADAIKVTRAMGQRYLWIDSLCILQDSGDDWEAEAAKMDQVYSQALFTIVADAAENSSSGFLGPHARTVRKSVALACELPPSTDDINTSPCRAIYARERGDLAFQLPYHDFYPDSPWGGDPWGFHQDKLPIRSKLSTRAWAFQERLLSQRTLHFGPSEMAWECRALCSCECSAINERTGRTTSLLKRSNALQPSGSVSDSESSAQSALRSINDAWQRDIVEEYTRLDLTRDTDRLSALAGIASQASTLRMADQYVGGMWRNTIRESLLWYTTPEQPSTRPLRKDPLPTWSWASVSGRIKHARIADVPNEGSLMEVLDVQYTSDIKSPMGRGPSTPAWLLGSGYLVPIESVWFQSYKDYHEENAKYDYHTSNACYRVKWPTNVALPENCVAMIDVHHAVVVDESVQLDRLDGTEEFASMELVMLLAALSKGVVLGLLLSRRSQTLRGPLDIPEYERVGFVNGMDEIGGDFELWSSTGHYVGPRYEVDWEPDAGVDAILAGAGIDKSTMKIW</sequence>
<dbReference type="Proteomes" id="UP001595075">
    <property type="component" value="Unassembled WGS sequence"/>
</dbReference>
<organism evidence="2 3">
    <name type="scientific">Oculimacula yallundae</name>
    <dbReference type="NCBI Taxonomy" id="86028"/>
    <lineage>
        <taxon>Eukaryota</taxon>
        <taxon>Fungi</taxon>
        <taxon>Dikarya</taxon>
        <taxon>Ascomycota</taxon>
        <taxon>Pezizomycotina</taxon>
        <taxon>Leotiomycetes</taxon>
        <taxon>Helotiales</taxon>
        <taxon>Ploettnerulaceae</taxon>
        <taxon>Oculimacula</taxon>
    </lineage>
</organism>
<proteinExistence type="predicted"/>
<name>A0ABR4BT15_9HELO</name>
<accession>A0ABR4BT15</accession>
<evidence type="ECO:0000313" key="2">
    <source>
        <dbReference type="EMBL" id="KAL2060735.1"/>
    </source>
</evidence>
<reference evidence="2 3" key="1">
    <citation type="journal article" date="2024" name="Commun. Biol.">
        <title>Comparative genomic analysis of thermophilic fungi reveals convergent evolutionary adaptations and gene losses.</title>
        <authorList>
            <person name="Steindorff A.S."/>
            <person name="Aguilar-Pontes M.V."/>
            <person name="Robinson A.J."/>
            <person name="Andreopoulos B."/>
            <person name="LaButti K."/>
            <person name="Kuo A."/>
            <person name="Mondo S."/>
            <person name="Riley R."/>
            <person name="Otillar R."/>
            <person name="Haridas S."/>
            <person name="Lipzen A."/>
            <person name="Grimwood J."/>
            <person name="Schmutz J."/>
            <person name="Clum A."/>
            <person name="Reid I.D."/>
            <person name="Moisan M.C."/>
            <person name="Butler G."/>
            <person name="Nguyen T.T.M."/>
            <person name="Dewar K."/>
            <person name="Conant G."/>
            <person name="Drula E."/>
            <person name="Henrissat B."/>
            <person name="Hansel C."/>
            <person name="Singer S."/>
            <person name="Hutchinson M.I."/>
            <person name="de Vries R.P."/>
            <person name="Natvig D.O."/>
            <person name="Powell A.J."/>
            <person name="Tsang A."/>
            <person name="Grigoriev I.V."/>
        </authorList>
    </citation>
    <scope>NUCLEOTIDE SEQUENCE [LARGE SCALE GENOMIC DNA]</scope>
    <source>
        <strain evidence="2 3">CBS 494.80</strain>
    </source>
</reference>
<evidence type="ECO:0000259" key="1">
    <source>
        <dbReference type="Pfam" id="PF06985"/>
    </source>
</evidence>
<protein>
    <recommendedName>
        <fullName evidence="1">Heterokaryon incompatibility domain-containing protein</fullName>
    </recommendedName>
</protein>
<dbReference type="PANTHER" id="PTHR33112:SF16">
    <property type="entry name" value="HETEROKARYON INCOMPATIBILITY DOMAIN-CONTAINING PROTEIN"/>
    <property type="match status" value="1"/>
</dbReference>
<comment type="caution">
    <text evidence="2">The sequence shown here is derived from an EMBL/GenBank/DDBJ whole genome shotgun (WGS) entry which is preliminary data.</text>
</comment>